<dbReference type="STRING" id="1454003.AW10_00125"/>
<accession>A0A011Q1M1</accession>
<dbReference type="EMBL" id="JEMX01000006">
    <property type="protein sequence ID" value="EXI83050.1"/>
    <property type="molecule type" value="Genomic_DNA"/>
</dbReference>
<organism evidence="1 2">
    <name type="scientific">Candidatus Accumulibacter appositus</name>
    <dbReference type="NCBI Taxonomy" id="1454003"/>
    <lineage>
        <taxon>Bacteria</taxon>
        <taxon>Pseudomonadati</taxon>
        <taxon>Pseudomonadota</taxon>
        <taxon>Betaproteobacteria</taxon>
        <taxon>Candidatus Accumulibacter</taxon>
    </lineage>
</organism>
<reference evidence="1 2" key="1">
    <citation type="submission" date="2014-02" db="EMBL/GenBank/DDBJ databases">
        <title>Expanding our view of genomic diversity in Candidatus Accumulibacter clades.</title>
        <authorList>
            <person name="Skennerton C.T."/>
            <person name="Barr J.J."/>
            <person name="Slater F.R."/>
            <person name="Bond P.L."/>
            <person name="Tyson G.W."/>
        </authorList>
    </citation>
    <scope>NUCLEOTIDE SEQUENCE [LARGE SCALE GENOMIC DNA]</scope>
    <source>
        <strain evidence="2">BA-92</strain>
    </source>
</reference>
<dbReference type="AlphaFoldDB" id="A0A011Q1M1"/>
<name>A0A011Q1M1_9PROT</name>
<dbReference type="Proteomes" id="UP000021816">
    <property type="component" value="Unassembled WGS sequence"/>
</dbReference>
<sequence>MIMKTMTISQEFLKMWQTYSVFGSETSCRRDTD</sequence>
<evidence type="ECO:0000313" key="2">
    <source>
        <dbReference type="Proteomes" id="UP000021816"/>
    </source>
</evidence>
<evidence type="ECO:0000313" key="1">
    <source>
        <dbReference type="EMBL" id="EXI83050.1"/>
    </source>
</evidence>
<protein>
    <submittedName>
        <fullName evidence="1">Uncharacterized protein</fullName>
    </submittedName>
</protein>
<gene>
    <name evidence="1" type="ORF">AW10_00125</name>
</gene>
<proteinExistence type="predicted"/>
<comment type="caution">
    <text evidence="1">The sequence shown here is derived from an EMBL/GenBank/DDBJ whole genome shotgun (WGS) entry which is preliminary data.</text>
</comment>